<dbReference type="Proteomes" id="UP000824782">
    <property type="component" value="Unassembled WGS sequence"/>
</dbReference>
<sequence length="92" mass="10697">MDWSITLTRSREAAEVRHQHRGLFSLISCLEYVYVSSRGSNHQIVLEKMKKKYRPPKTGNQEYHQSKDSGQSPLCPEGDRQHIDRDACGFLY</sequence>
<name>A0AAV6YKW3_ENGPU</name>
<gene>
    <name evidence="2" type="ORF">GDO81_018984</name>
</gene>
<organism evidence="2 3">
    <name type="scientific">Engystomops pustulosus</name>
    <name type="common">Tungara frog</name>
    <name type="synonym">Physalaemus pustulosus</name>
    <dbReference type="NCBI Taxonomy" id="76066"/>
    <lineage>
        <taxon>Eukaryota</taxon>
        <taxon>Metazoa</taxon>
        <taxon>Chordata</taxon>
        <taxon>Craniata</taxon>
        <taxon>Vertebrata</taxon>
        <taxon>Euteleostomi</taxon>
        <taxon>Amphibia</taxon>
        <taxon>Batrachia</taxon>
        <taxon>Anura</taxon>
        <taxon>Neobatrachia</taxon>
        <taxon>Hyloidea</taxon>
        <taxon>Leptodactylidae</taxon>
        <taxon>Leiuperinae</taxon>
        <taxon>Engystomops</taxon>
    </lineage>
</organism>
<evidence type="ECO:0000313" key="2">
    <source>
        <dbReference type="EMBL" id="KAG8534623.1"/>
    </source>
</evidence>
<dbReference type="EMBL" id="WNYA01097558">
    <property type="protein sequence ID" value="KAG8534623.1"/>
    <property type="molecule type" value="Genomic_DNA"/>
</dbReference>
<reference evidence="2" key="1">
    <citation type="thesis" date="2020" institute="ProQuest LLC" country="789 East Eisenhower Parkway, Ann Arbor, MI, USA">
        <title>Comparative Genomics and Chromosome Evolution.</title>
        <authorList>
            <person name="Mudd A.B."/>
        </authorList>
    </citation>
    <scope>NUCLEOTIDE SEQUENCE</scope>
    <source>
        <strain evidence="2">237g6f4</strain>
        <tissue evidence="2">Blood</tissue>
    </source>
</reference>
<dbReference type="AlphaFoldDB" id="A0AAV6YKW3"/>
<keyword evidence="3" id="KW-1185">Reference proteome</keyword>
<evidence type="ECO:0000313" key="3">
    <source>
        <dbReference type="Proteomes" id="UP000824782"/>
    </source>
</evidence>
<proteinExistence type="predicted"/>
<comment type="caution">
    <text evidence="2">The sequence shown here is derived from an EMBL/GenBank/DDBJ whole genome shotgun (WGS) entry which is preliminary data.</text>
</comment>
<feature type="compositionally biased region" description="Polar residues" evidence="1">
    <location>
        <begin position="58"/>
        <end position="72"/>
    </location>
</feature>
<protein>
    <submittedName>
        <fullName evidence="2">Uncharacterized protein</fullName>
    </submittedName>
</protein>
<evidence type="ECO:0000256" key="1">
    <source>
        <dbReference type="SAM" id="MobiDB-lite"/>
    </source>
</evidence>
<feature type="region of interest" description="Disordered" evidence="1">
    <location>
        <begin position="48"/>
        <end position="81"/>
    </location>
</feature>
<accession>A0AAV6YKW3</accession>